<dbReference type="InterPro" id="IPR021109">
    <property type="entry name" value="Peptidase_aspartic_dom_sf"/>
</dbReference>
<gene>
    <name evidence="2" type="ORF">pipiens_015900</name>
</gene>
<protein>
    <recommendedName>
        <fullName evidence="4">Peptidase A2 domain-containing protein</fullName>
    </recommendedName>
</protein>
<feature type="compositionally biased region" description="Polar residues" evidence="1">
    <location>
        <begin position="1"/>
        <end position="12"/>
    </location>
</feature>
<dbReference type="AlphaFoldDB" id="A0ABD1CNH3"/>
<dbReference type="PANTHER" id="PTHR33198:SF20">
    <property type="entry name" value="RETROTRANSPOSON GAG DOMAIN-CONTAINING PROTEIN"/>
    <property type="match status" value="1"/>
</dbReference>
<dbReference type="Proteomes" id="UP001562425">
    <property type="component" value="Unassembled WGS sequence"/>
</dbReference>
<dbReference type="PANTHER" id="PTHR33198">
    <property type="entry name" value="ANK_REP_REGION DOMAIN-CONTAINING PROTEIN-RELATED"/>
    <property type="match status" value="1"/>
</dbReference>
<feature type="region of interest" description="Disordered" evidence="1">
    <location>
        <begin position="1"/>
        <end position="34"/>
    </location>
</feature>
<evidence type="ECO:0000313" key="2">
    <source>
        <dbReference type="EMBL" id="KAL1377961.1"/>
    </source>
</evidence>
<feature type="compositionally biased region" description="Acidic residues" evidence="1">
    <location>
        <begin position="318"/>
        <end position="331"/>
    </location>
</feature>
<dbReference type="CDD" id="cd05481">
    <property type="entry name" value="retropepsin_like_LTR_1"/>
    <property type="match status" value="1"/>
</dbReference>
<dbReference type="SUPFAM" id="SSF50630">
    <property type="entry name" value="Acid proteases"/>
    <property type="match status" value="1"/>
</dbReference>
<keyword evidence="3" id="KW-1185">Reference proteome</keyword>
<evidence type="ECO:0008006" key="4">
    <source>
        <dbReference type="Google" id="ProtNLM"/>
    </source>
</evidence>
<comment type="caution">
    <text evidence="2">The sequence shown here is derived from an EMBL/GenBank/DDBJ whole genome shotgun (WGS) entry which is preliminary data.</text>
</comment>
<organism evidence="2 3">
    <name type="scientific">Culex pipiens pipiens</name>
    <name type="common">Northern house mosquito</name>
    <dbReference type="NCBI Taxonomy" id="38569"/>
    <lineage>
        <taxon>Eukaryota</taxon>
        <taxon>Metazoa</taxon>
        <taxon>Ecdysozoa</taxon>
        <taxon>Arthropoda</taxon>
        <taxon>Hexapoda</taxon>
        <taxon>Insecta</taxon>
        <taxon>Pterygota</taxon>
        <taxon>Neoptera</taxon>
        <taxon>Endopterygota</taxon>
        <taxon>Diptera</taxon>
        <taxon>Nematocera</taxon>
        <taxon>Culicoidea</taxon>
        <taxon>Culicidae</taxon>
        <taxon>Culicinae</taxon>
        <taxon>Culicini</taxon>
        <taxon>Culex</taxon>
        <taxon>Culex</taxon>
    </lineage>
</organism>
<name>A0ABD1CNH3_CULPP</name>
<feature type="region of interest" description="Disordered" evidence="1">
    <location>
        <begin position="296"/>
        <end position="331"/>
    </location>
</feature>
<evidence type="ECO:0000256" key="1">
    <source>
        <dbReference type="SAM" id="MobiDB-lite"/>
    </source>
</evidence>
<reference evidence="2 3" key="1">
    <citation type="submission" date="2024-05" db="EMBL/GenBank/DDBJ databases">
        <title>Culex pipiens pipiens assembly and annotation.</title>
        <authorList>
            <person name="Alout H."/>
            <person name="Durand T."/>
        </authorList>
    </citation>
    <scope>NUCLEOTIDE SEQUENCE [LARGE SCALE GENOMIC DNA]</scope>
    <source>
        <strain evidence="2">HA-2024</strain>
        <tissue evidence="2">Whole body</tissue>
    </source>
</reference>
<evidence type="ECO:0000313" key="3">
    <source>
        <dbReference type="Proteomes" id="UP001562425"/>
    </source>
</evidence>
<feature type="non-terminal residue" evidence="2">
    <location>
        <position position="472"/>
    </location>
</feature>
<proteinExistence type="predicted"/>
<feature type="compositionally biased region" description="Basic residues" evidence="1">
    <location>
        <begin position="304"/>
        <end position="313"/>
    </location>
</feature>
<sequence>MASGDESSSTDSQAGQGQGGAGGKKKKKRNRTSPAAIAAAAASAAVTKMINSSVPFPEPLSLSGNVRQNVDDFIEGFEIYMIASGLENQEDRVQVATFKAALGLEARKIFKNWPLLPADTETVAGCLAVLKKNMAPQRNVKLARYEFLQCKQQEACGGSDGESMSQFINRARALVKDCNWGNMEEEMLRDIIVAGLSDLRLKKSFIDKPELTAAQVIDQCMSEEATRKELEKNKWMEEKHAVNKVFKKKSKICSYCGNEYHKSISECPAQGCECRYCKQRNHFEVMCWKKREDDKRKKSEKQSKKNKSGRKKVHTIDEENSEESSVAEEDLDEEVVDSIEFLYSVEQDHAGLLKANLTFRDGDSTPKKVKCILDTGATCNVIGLPSLLEILNVDQIPLDNNRVVLRGFGGSSIKTIGRATVDVQHNGKPYKAVFNVVRFPQMPILSKHTCLKLELVKLCLTIAEQETEARNL</sequence>
<accession>A0ABD1CNH3</accession>
<dbReference type="Gene3D" id="2.40.70.10">
    <property type="entry name" value="Acid Proteases"/>
    <property type="match status" value="1"/>
</dbReference>
<dbReference type="EMBL" id="JBEHCU010010609">
    <property type="protein sequence ID" value="KAL1377961.1"/>
    <property type="molecule type" value="Genomic_DNA"/>
</dbReference>